<organism evidence="2 3">
    <name type="scientific">Paraburkholderia madseniana</name>
    <dbReference type="NCBI Taxonomy" id="2599607"/>
    <lineage>
        <taxon>Bacteria</taxon>
        <taxon>Pseudomonadati</taxon>
        <taxon>Pseudomonadota</taxon>
        <taxon>Betaproteobacteria</taxon>
        <taxon>Burkholderiales</taxon>
        <taxon>Burkholderiaceae</taxon>
        <taxon>Paraburkholderia</taxon>
    </lineage>
</organism>
<dbReference type="EMBL" id="VOSW01000066">
    <property type="protein sequence ID" value="KAE8756316.1"/>
    <property type="molecule type" value="Genomic_DNA"/>
</dbReference>
<keyword evidence="1" id="KW-0472">Membrane</keyword>
<evidence type="ECO:0000313" key="2">
    <source>
        <dbReference type="EMBL" id="KAE8756316.1"/>
    </source>
</evidence>
<dbReference type="AlphaFoldDB" id="A0A6N6W7A5"/>
<keyword evidence="1" id="KW-0812">Transmembrane</keyword>
<evidence type="ECO:0000256" key="1">
    <source>
        <dbReference type="SAM" id="Phobius"/>
    </source>
</evidence>
<dbReference type="Proteomes" id="UP000463700">
    <property type="component" value="Unassembled WGS sequence"/>
</dbReference>
<sequence>MLADFYNHHRLPKLLLPELLLRYCVIALLRYCFTAVLLYGGIALRRYCGIALQLGSSPSTSPRCNPLLSRAHGCCDCALFALLRLPTALLPCHVGQTRQTAINGTVQNNAGEDRVDGLGDLSLHGKQFM</sequence>
<evidence type="ECO:0000313" key="3">
    <source>
        <dbReference type="Proteomes" id="UP000463700"/>
    </source>
</evidence>
<feature type="transmembrane region" description="Helical" evidence="1">
    <location>
        <begin position="20"/>
        <end position="44"/>
    </location>
</feature>
<protein>
    <submittedName>
        <fullName evidence="2">Uncharacterized protein</fullName>
    </submittedName>
</protein>
<reference evidence="2 3" key="1">
    <citation type="journal article" date="2020" name="Int. J. Syst. Evol. Microbiol.">
        <title>Paraburkholderia madseniana sp. nov., a phenolic acid-degrading bacterium isolated from acidic forest soil.</title>
        <authorList>
            <person name="Wilhelm R.C."/>
            <person name="Murphy S.J.L."/>
            <person name="Feriancek N.M."/>
            <person name="Karasz D.C."/>
            <person name="DeRito C.M."/>
            <person name="Newman J.D."/>
            <person name="Buckley D.H."/>
        </authorList>
    </citation>
    <scope>NUCLEOTIDE SEQUENCE [LARGE SCALE GENOMIC DNA]</scope>
    <source>
        <strain evidence="2 3">RP11</strain>
    </source>
</reference>
<keyword evidence="1" id="KW-1133">Transmembrane helix</keyword>
<comment type="caution">
    <text evidence="2">The sequence shown here is derived from an EMBL/GenBank/DDBJ whole genome shotgun (WGS) entry which is preliminary data.</text>
</comment>
<accession>A0A6N6W7A5</accession>
<dbReference type="RefSeq" id="WP_154565209.1">
    <property type="nucleotide sequence ID" value="NZ_VOSW01000066.1"/>
</dbReference>
<gene>
    <name evidence="2" type="ORF">FSO04_29785</name>
</gene>
<name>A0A6N6W7A5_9BURK</name>
<proteinExistence type="predicted"/>